<dbReference type="PROSITE" id="PS00018">
    <property type="entry name" value="EF_HAND_1"/>
    <property type="match status" value="1"/>
</dbReference>
<feature type="domain" description="Haemolysin-type calcium binding-related" evidence="3">
    <location>
        <begin position="651"/>
        <end position="695"/>
    </location>
</feature>
<dbReference type="Proteomes" id="UP000524492">
    <property type="component" value="Unassembled WGS sequence"/>
</dbReference>
<evidence type="ECO:0000256" key="2">
    <source>
        <dbReference type="ARBA" id="ARBA00022525"/>
    </source>
</evidence>
<dbReference type="PROSITE" id="PS00330">
    <property type="entry name" value="HEMOLYSIN_CALCIUM"/>
    <property type="match status" value="3"/>
</dbReference>
<dbReference type="InterPro" id="IPR011049">
    <property type="entry name" value="Serralysin-like_metalloprot_C"/>
</dbReference>
<dbReference type="PANTHER" id="PTHR38340:SF1">
    <property type="entry name" value="S-LAYER PROTEIN"/>
    <property type="match status" value="1"/>
</dbReference>
<keyword evidence="2" id="KW-0964">Secreted</keyword>
<dbReference type="Gene3D" id="2.150.10.10">
    <property type="entry name" value="Serralysin-like metalloprotease, C-terminal"/>
    <property type="match status" value="3"/>
</dbReference>
<evidence type="ECO:0000256" key="1">
    <source>
        <dbReference type="ARBA" id="ARBA00004613"/>
    </source>
</evidence>
<organism evidence="4 5">
    <name type="scientific">Rhizobium aethiopicum</name>
    <dbReference type="NCBI Taxonomy" id="1138170"/>
    <lineage>
        <taxon>Bacteria</taxon>
        <taxon>Pseudomonadati</taxon>
        <taxon>Pseudomonadota</taxon>
        <taxon>Alphaproteobacteria</taxon>
        <taxon>Hyphomicrobiales</taxon>
        <taxon>Rhizobiaceae</taxon>
        <taxon>Rhizobium/Agrobacterium group</taxon>
        <taxon>Rhizobium</taxon>
    </lineage>
</organism>
<feature type="domain" description="Haemolysin-type calcium binding-related" evidence="3">
    <location>
        <begin position="1230"/>
        <end position="1267"/>
    </location>
</feature>
<dbReference type="PANTHER" id="PTHR38340">
    <property type="entry name" value="S-LAYER PROTEIN"/>
    <property type="match status" value="1"/>
</dbReference>
<dbReference type="PRINTS" id="PR00313">
    <property type="entry name" value="CABNDNGRPT"/>
</dbReference>
<feature type="domain" description="Haemolysin-type calcium binding-related" evidence="3">
    <location>
        <begin position="1362"/>
        <end position="1402"/>
    </location>
</feature>
<accession>A0A7W6MIQ9</accession>
<dbReference type="InterPro" id="IPR018511">
    <property type="entry name" value="Hemolysin-typ_Ca-bd_CS"/>
</dbReference>
<dbReference type="GO" id="GO:0005576">
    <property type="term" value="C:extracellular region"/>
    <property type="evidence" value="ECO:0007669"/>
    <property type="project" value="UniProtKB-SubCell"/>
</dbReference>
<dbReference type="InterPro" id="IPR018247">
    <property type="entry name" value="EF_Hand_1_Ca_BS"/>
</dbReference>
<feature type="domain" description="Haemolysin-type calcium binding-related" evidence="3">
    <location>
        <begin position="873"/>
        <end position="919"/>
    </location>
</feature>
<name>A0A7W6MIQ9_9HYPH</name>
<keyword evidence="5" id="KW-1185">Reference proteome</keyword>
<feature type="domain" description="Haemolysin-type calcium binding-related" evidence="3">
    <location>
        <begin position="1110"/>
        <end position="1141"/>
    </location>
</feature>
<protein>
    <submittedName>
        <fullName evidence="4">Ca2+-binding RTX toxin-like protein/formiminotetrahydrofolate cyclodeaminase</fullName>
    </submittedName>
</protein>
<dbReference type="Pfam" id="PF00353">
    <property type="entry name" value="HemolysinCabind"/>
    <property type="match status" value="5"/>
</dbReference>
<proteinExistence type="predicted"/>
<sequence length="1629" mass="169008">MSVTTGSAAVDAILGFGDGLPHDYASTMGFAGNLVSDQANAAVVGMGIAEQAMRSMSSAEFAFRYGPYFDGVTGPAAMISALAAVGQAAAGDTDGAVGSWANGAAALLAGDAALALAAAFGWPAGAGAGAALLAGLVTAGLVSYAWDQLGGEGAASFSDYFPNPLALVDPLVFDLDDNGIETIAVENSEVYFDYTGNGLATKTGWVSSDAMLVREADGDAQSVSANDLVGAISGDAIADLVAIDENGDGVLDVNDSAFGELSLWTDSNANGRLDAGELRTLAESGVGSIRLDLEPEQVNNNGNLLVGTIEFTRADGTTAYASEFNFATQTLHSQYEVPEGFSYTVDAMRLPALRGYGDVPNFRISASLDGDLAQEFKEFVLQAPSLGDGRFDTKFEKLIMSWVASATGRTFDSNINSFDNHLSVVEAFYGSDYGFDRLTAPTINTIEGAYETIIDYLKVRFLSQAVSSAISVGGDISVYDSWLGSFEYLGYDLATDTIDGDIEEILSSIVDKSMDRGVGYFLQTAVPLIKALRVDFFHNSIDELRASLEEIPEFAMLTASQKEVFDLVAESRNVITNDSLGNSLTGSAAHELLLGTSLDEAINGGGGNDIYLYTKGGGNDTITEFSNNGTDQLRLVDANPADVHLSYQGSDLIITIDESSPDAGDGGSIRLVGSLGASYYGGVETITFADGTVWGPEEWTRILLTGTSADENFVGFASNDTYYYSRGGGSDTITEVSNNGVDQLKLVDINPADVRLSYQGSDLIVTIKESSPGAGDGGSVKLVGSIGASYSAGVETIAFADGTVWGPTDWTRILLTSTSADEAFVGFASNDTYYYSRGGGNDTITESSNKGTDQLKLVDINPADVRLSYQGSDLIVTIKESSPGAGDGGSVKLVGSIGASYYAGVETIAFADGTVWGPADWTRILLTSTSADEAFVGFASNDTYYYSRGGGNDTITEASNKGTDQLKLVDINPAEVRLSYQGSDLIVTINESSPGAGDGGSVKLVGSIGASYSAGVETIAFADGTVWGPADWTRILLTSTSADEAFVGFASNDTYYYSRGGGNDTITESSNKGTDQLKLVDINPAEVTLERNGNHVVILIAESSPGAEDGGSVVLYNSINSSYSTGVERLVFADGTTWDSAAILAHITSVGGTPGNETISGTSAADEVHAGHGNDTLVGGAGGDTYIYLAGDGNDIIDEQTSGADSDILRLDDLLKSDLRFERTAAAVNDVIIRVLSTGETITLKNQFNLAGGVESIVFKDGEVLGGASGTLDTALKGMVGIYGTAGNDTLAGTPDGDTFIGGTGDDRYNSGTGSDIYVYAKGDGSDYIDDQSSSTVDIDVLRFTNLNASDVTFSRSGLHSIITVNETGAIITLDEQFYSATANYGLERIQFADGTIWDRTQIQAASWIRGTVGNDTVTGTGGNDTLYGDAGNDTLFGNDGNDILIGGDGDDALRGGTGDDNLAGGAGLDSFDGGSGFDTADFSYSTAAWTLDLQQGKALSSGTTETMVSIEALMGGTGDDILVGSSGANRLEGYLGNDTLTGGAGDDAFVFKAGFGHDTLTDFTAGAASVDVLDISTSLFSDFAAVMAAASQVGADTLITYDANNSITLKNVGLTSLHQDDFHFTTAA</sequence>
<gene>
    <name evidence="4" type="ORF">GGD53_003238</name>
</gene>
<dbReference type="SUPFAM" id="SSF51120">
    <property type="entry name" value="beta-Roll"/>
    <property type="match status" value="6"/>
</dbReference>
<feature type="domain" description="Haemolysin-type calcium binding-related" evidence="3">
    <location>
        <begin position="762"/>
        <end position="807"/>
    </location>
</feature>
<comment type="subcellular location">
    <subcellularLocation>
        <location evidence="1">Secreted</location>
    </subcellularLocation>
</comment>
<dbReference type="GO" id="GO:0005509">
    <property type="term" value="F:calcium ion binding"/>
    <property type="evidence" value="ECO:0007669"/>
    <property type="project" value="InterPro"/>
</dbReference>
<evidence type="ECO:0000313" key="4">
    <source>
        <dbReference type="EMBL" id="MBB4193074.1"/>
    </source>
</evidence>
<dbReference type="InterPro" id="IPR050557">
    <property type="entry name" value="RTX_toxin/Mannuronan_C5-epim"/>
</dbReference>
<reference evidence="4 5" key="1">
    <citation type="submission" date="2020-08" db="EMBL/GenBank/DDBJ databases">
        <title>Genomic Encyclopedia of Type Strains, Phase IV (KMG-V): Genome sequencing to study the core and pangenomes of soil and plant-associated prokaryotes.</title>
        <authorList>
            <person name="Whitman W."/>
        </authorList>
    </citation>
    <scope>NUCLEOTIDE SEQUENCE [LARGE SCALE GENOMIC DNA]</scope>
    <source>
        <strain evidence="4 5">SEMIA 4074</strain>
    </source>
</reference>
<dbReference type="Pfam" id="PF06594">
    <property type="entry name" value="HCBP_related"/>
    <property type="match status" value="7"/>
</dbReference>
<comment type="caution">
    <text evidence="4">The sequence shown here is derived from an EMBL/GenBank/DDBJ whole genome shotgun (WGS) entry which is preliminary data.</text>
</comment>
<dbReference type="InterPro" id="IPR001343">
    <property type="entry name" value="Hemolysn_Ca-bd"/>
</dbReference>
<evidence type="ECO:0000313" key="5">
    <source>
        <dbReference type="Proteomes" id="UP000524492"/>
    </source>
</evidence>
<feature type="domain" description="Haemolysin-type calcium binding-related" evidence="3">
    <location>
        <begin position="984"/>
        <end position="1030"/>
    </location>
</feature>
<dbReference type="RefSeq" id="WP_184457529.1">
    <property type="nucleotide sequence ID" value="NZ_JACIFV010000010.1"/>
</dbReference>
<evidence type="ECO:0000259" key="3">
    <source>
        <dbReference type="Pfam" id="PF06594"/>
    </source>
</evidence>
<dbReference type="InterPro" id="IPR010566">
    <property type="entry name" value="Haemolys_ca-bd"/>
</dbReference>
<dbReference type="EMBL" id="JACIFV010000010">
    <property type="protein sequence ID" value="MBB4193074.1"/>
    <property type="molecule type" value="Genomic_DNA"/>
</dbReference>